<dbReference type="Gene3D" id="1.20.1280.50">
    <property type="match status" value="1"/>
</dbReference>
<comment type="caution">
    <text evidence="1">The sequence shown here is derived from an EMBL/GenBank/DDBJ whole genome shotgun (WGS) entry which is preliminary data.</text>
</comment>
<keyword evidence="2" id="KW-1185">Reference proteome</keyword>
<organism evidence="1 2">
    <name type="scientific">Mycena rosella</name>
    <name type="common">Pink bonnet</name>
    <name type="synonym">Agaricus rosellus</name>
    <dbReference type="NCBI Taxonomy" id="1033263"/>
    <lineage>
        <taxon>Eukaryota</taxon>
        <taxon>Fungi</taxon>
        <taxon>Dikarya</taxon>
        <taxon>Basidiomycota</taxon>
        <taxon>Agaricomycotina</taxon>
        <taxon>Agaricomycetes</taxon>
        <taxon>Agaricomycetidae</taxon>
        <taxon>Agaricales</taxon>
        <taxon>Marasmiineae</taxon>
        <taxon>Mycenaceae</taxon>
        <taxon>Mycena</taxon>
    </lineage>
</organism>
<proteinExistence type="predicted"/>
<gene>
    <name evidence="1" type="ORF">B0H17DRAFT_1277309</name>
</gene>
<dbReference type="Proteomes" id="UP001221757">
    <property type="component" value="Unassembled WGS sequence"/>
</dbReference>
<evidence type="ECO:0008006" key="3">
    <source>
        <dbReference type="Google" id="ProtNLM"/>
    </source>
</evidence>
<evidence type="ECO:0000313" key="2">
    <source>
        <dbReference type="Proteomes" id="UP001221757"/>
    </source>
</evidence>
<dbReference type="EMBL" id="JARKIE010000044">
    <property type="protein sequence ID" value="KAJ7693874.1"/>
    <property type="molecule type" value="Genomic_DNA"/>
</dbReference>
<accession>A0AAD7DKG5</accession>
<dbReference type="InterPro" id="IPR032675">
    <property type="entry name" value="LRR_dom_sf"/>
</dbReference>
<dbReference type="Gene3D" id="3.80.10.10">
    <property type="entry name" value="Ribonuclease Inhibitor"/>
    <property type="match status" value="1"/>
</dbReference>
<evidence type="ECO:0000313" key="1">
    <source>
        <dbReference type="EMBL" id="KAJ7693874.1"/>
    </source>
</evidence>
<name>A0AAD7DKG5_MYCRO</name>
<reference evidence="1" key="1">
    <citation type="submission" date="2023-03" db="EMBL/GenBank/DDBJ databases">
        <title>Massive genome expansion in bonnet fungi (Mycena s.s.) driven by repeated elements and novel gene families across ecological guilds.</title>
        <authorList>
            <consortium name="Lawrence Berkeley National Laboratory"/>
            <person name="Harder C.B."/>
            <person name="Miyauchi S."/>
            <person name="Viragh M."/>
            <person name="Kuo A."/>
            <person name="Thoen E."/>
            <person name="Andreopoulos B."/>
            <person name="Lu D."/>
            <person name="Skrede I."/>
            <person name="Drula E."/>
            <person name="Henrissat B."/>
            <person name="Morin E."/>
            <person name="Kohler A."/>
            <person name="Barry K."/>
            <person name="LaButti K."/>
            <person name="Morin E."/>
            <person name="Salamov A."/>
            <person name="Lipzen A."/>
            <person name="Mereny Z."/>
            <person name="Hegedus B."/>
            <person name="Baldrian P."/>
            <person name="Stursova M."/>
            <person name="Weitz H."/>
            <person name="Taylor A."/>
            <person name="Grigoriev I.V."/>
            <person name="Nagy L.G."/>
            <person name="Martin F."/>
            <person name="Kauserud H."/>
        </authorList>
    </citation>
    <scope>NUCLEOTIDE SEQUENCE</scope>
    <source>
        <strain evidence="1">CBHHK067</strain>
    </source>
</reference>
<sequence length="404" mass="45193">MSGTSLRAQAADLILSISRQKQILHDTEAQFKTVQQQLDSLVYPVLTLPHEITSEIFVHCLPAKPSWLPNTTEAPLLLMHVCSAWRNIAGSTPALWSTFNIALTAGIEPYPYFSEVAKAWLQRASHRPLSVKIFGRVSQADNFGPFTETFRRHAAGMQSLELYMEAVDFHRLYTGPLRFPMLQSLSIRLLENGEDVDAYEALEMFGDAPILHELLMGDVPRSFIILPWDQLTKFTGDLYNLVGCLGALRAMPNLVECHFSVYDTDHLDNNHVQPSSDGIPDSFSHPKLESLTLFESMSVAFLTPARSIKILNFLTLPGLQILHIMGAQDFDEGELNSFLARSAPPLRELLIRPHVHSEGHTEIQLTSFLPNLTDLEIWYPENNLLTASSTCSAGTMAFFRGSRA</sequence>
<protein>
    <recommendedName>
        <fullName evidence="3">F-box domain-containing protein</fullName>
    </recommendedName>
</protein>
<dbReference type="AlphaFoldDB" id="A0AAD7DKG5"/>